<feature type="transmembrane region" description="Helical" evidence="7">
    <location>
        <begin position="157"/>
        <end position="181"/>
    </location>
</feature>
<evidence type="ECO:0000256" key="6">
    <source>
        <dbReference type="ARBA" id="ARBA00023136"/>
    </source>
</evidence>
<gene>
    <name evidence="9" type="ORF">MNAB215_2042</name>
</gene>
<dbReference type="PANTHER" id="PTHR42718:SF47">
    <property type="entry name" value="METHYL VIOLOGEN RESISTANCE PROTEIN SMVA"/>
    <property type="match status" value="1"/>
</dbReference>
<evidence type="ECO:0000256" key="4">
    <source>
        <dbReference type="ARBA" id="ARBA00022692"/>
    </source>
</evidence>
<sequence length="493" mass="50205">MTRAWLSLAVLTLGVLLIGVDGTVLALALPFIGRDLATAATQVLWIGDIYSLVLAGLLVTMGSLGDRIGHKKLLLCGATAFAIASVATAYAPTAGLLIGARALLGVAGATLAPSTLALIRVLFERPRERSVAVGIWASAFSAGAVLGPLVGGLLLEHFWWGSVFLINVPVSVVLVVGGMVLLPEQRNPMPGPWDLRSVALSLIGMLGLVYALQEGAAHGIRADIVIVGFVGLAAFALFVQRQLRLPAPLIELRLFSNRRFSGVVVANLLAVLGLSGVVYFLSQFFQLVMGYSPLKAGLAELPAAASATLFGLLAGVAMCYSSQRAILSIGLALVGFAMASFTMISPSTSYPHLAIALFVLGIGLGLAFTAASDAVLTSVPPERAGAAAAVSETGYELGMALGIATLGSIVTGVYHALAIPPGASAAVTSHTEDSLSSAIEAAKQLPADQALAVVTAAKNAFSNGLAIAAGVGSVVLLASAAAIWLLLRPGTSA</sequence>
<keyword evidence="10" id="KW-1185">Reference proteome</keyword>
<dbReference type="Gene3D" id="1.20.1250.20">
    <property type="entry name" value="MFS general substrate transporter like domains"/>
    <property type="match status" value="1"/>
</dbReference>
<feature type="domain" description="Major facilitator superfamily (MFS) profile" evidence="8">
    <location>
        <begin position="7"/>
        <end position="491"/>
    </location>
</feature>
<keyword evidence="3" id="KW-1003">Cell membrane</keyword>
<dbReference type="PANTHER" id="PTHR42718">
    <property type="entry name" value="MAJOR FACILITATOR SUPERFAMILY MULTIDRUG TRANSPORTER MFSC"/>
    <property type="match status" value="1"/>
</dbReference>
<dbReference type="RefSeq" id="WP_077078752.1">
    <property type="nucleotide sequence ID" value="NZ_FUEZ01000004.1"/>
</dbReference>
<feature type="transmembrane region" description="Helical" evidence="7">
    <location>
        <begin position="73"/>
        <end position="92"/>
    </location>
</feature>
<name>A0A2U3P7X3_9MYCO</name>
<keyword evidence="2" id="KW-0813">Transport</keyword>
<comment type="subcellular location">
    <subcellularLocation>
        <location evidence="1">Cell membrane</location>
        <topology evidence="1">Multi-pass membrane protein</topology>
    </subcellularLocation>
</comment>
<protein>
    <submittedName>
        <fullName evidence="9">Predicted arabinose efflux permease, MFS family</fullName>
    </submittedName>
</protein>
<feature type="transmembrane region" description="Helical" evidence="7">
    <location>
        <begin position="325"/>
        <end position="344"/>
    </location>
</feature>
<dbReference type="Pfam" id="PF07690">
    <property type="entry name" value="MFS_1"/>
    <property type="match status" value="1"/>
</dbReference>
<dbReference type="PROSITE" id="PS50850">
    <property type="entry name" value="MFS"/>
    <property type="match status" value="1"/>
</dbReference>
<dbReference type="STRING" id="1841861.GCA_900157365_00359"/>
<feature type="transmembrane region" description="Helical" evidence="7">
    <location>
        <begin position="218"/>
        <end position="239"/>
    </location>
</feature>
<feature type="transmembrane region" description="Helical" evidence="7">
    <location>
        <begin position="260"/>
        <end position="281"/>
    </location>
</feature>
<dbReference type="InterPro" id="IPR011701">
    <property type="entry name" value="MFS"/>
</dbReference>
<feature type="transmembrane region" description="Helical" evidence="7">
    <location>
        <begin position="397"/>
        <end position="417"/>
    </location>
</feature>
<proteinExistence type="predicted"/>
<dbReference type="GO" id="GO:0022857">
    <property type="term" value="F:transmembrane transporter activity"/>
    <property type="evidence" value="ECO:0007669"/>
    <property type="project" value="InterPro"/>
</dbReference>
<reference evidence="9 10" key="1">
    <citation type="submission" date="2017-01" db="EMBL/GenBank/DDBJ databases">
        <authorList>
            <consortium name="Urmite Genomes"/>
        </authorList>
    </citation>
    <scope>NUCLEOTIDE SEQUENCE [LARGE SCALE GENOMIC DNA]</scope>
    <source>
        <strain evidence="9 10">AB215</strain>
    </source>
</reference>
<accession>A0A2U3P7X3</accession>
<evidence type="ECO:0000256" key="3">
    <source>
        <dbReference type="ARBA" id="ARBA00022475"/>
    </source>
</evidence>
<dbReference type="EMBL" id="FUEZ01000004">
    <property type="protein sequence ID" value="SPM39849.1"/>
    <property type="molecule type" value="Genomic_DNA"/>
</dbReference>
<keyword evidence="5 7" id="KW-1133">Transmembrane helix</keyword>
<feature type="transmembrane region" description="Helical" evidence="7">
    <location>
        <begin position="42"/>
        <end position="61"/>
    </location>
</feature>
<dbReference type="InterPro" id="IPR020846">
    <property type="entry name" value="MFS_dom"/>
</dbReference>
<evidence type="ECO:0000313" key="10">
    <source>
        <dbReference type="Proteomes" id="UP000240424"/>
    </source>
</evidence>
<evidence type="ECO:0000313" key="9">
    <source>
        <dbReference type="EMBL" id="SPM39849.1"/>
    </source>
</evidence>
<evidence type="ECO:0000256" key="5">
    <source>
        <dbReference type="ARBA" id="ARBA00022989"/>
    </source>
</evidence>
<dbReference type="SUPFAM" id="SSF103473">
    <property type="entry name" value="MFS general substrate transporter"/>
    <property type="match status" value="1"/>
</dbReference>
<dbReference type="Proteomes" id="UP000240424">
    <property type="component" value="Unassembled WGS sequence"/>
</dbReference>
<dbReference type="CDD" id="cd17321">
    <property type="entry name" value="MFS_MMR_MDR_like"/>
    <property type="match status" value="1"/>
</dbReference>
<dbReference type="Gene3D" id="1.20.1720.10">
    <property type="entry name" value="Multidrug resistance protein D"/>
    <property type="match status" value="1"/>
</dbReference>
<feature type="transmembrane region" description="Helical" evidence="7">
    <location>
        <begin position="131"/>
        <end position="151"/>
    </location>
</feature>
<feature type="transmembrane region" description="Helical" evidence="7">
    <location>
        <begin position="301"/>
        <end position="320"/>
    </location>
</feature>
<keyword evidence="4 7" id="KW-0812">Transmembrane</keyword>
<organism evidence="9 10">
    <name type="scientific">Mycobacterium numidiamassiliense</name>
    <dbReference type="NCBI Taxonomy" id="1841861"/>
    <lineage>
        <taxon>Bacteria</taxon>
        <taxon>Bacillati</taxon>
        <taxon>Actinomycetota</taxon>
        <taxon>Actinomycetes</taxon>
        <taxon>Mycobacteriales</taxon>
        <taxon>Mycobacteriaceae</taxon>
        <taxon>Mycobacterium</taxon>
    </lineage>
</organism>
<dbReference type="GO" id="GO:0005886">
    <property type="term" value="C:plasma membrane"/>
    <property type="evidence" value="ECO:0007669"/>
    <property type="project" value="UniProtKB-SubCell"/>
</dbReference>
<evidence type="ECO:0000256" key="1">
    <source>
        <dbReference type="ARBA" id="ARBA00004651"/>
    </source>
</evidence>
<evidence type="ECO:0000259" key="8">
    <source>
        <dbReference type="PROSITE" id="PS50850"/>
    </source>
</evidence>
<evidence type="ECO:0000256" key="7">
    <source>
        <dbReference type="SAM" id="Phobius"/>
    </source>
</evidence>
<feature type="transmembrane region" description="Helical" evidence="7">
    <location>
        <begin position="193"/>
        <end position="212"/>
    </location>
</feature>
<evidence type="ECO:0000256" key="2">
    <source>
        <dbReference type="ARBA" id="ARBA00022448"/>
    </source>
</evidence>
<dbReference type="AlphaFoldDB" id="A0A2U3P7X3"/>
<feature type="transmembrane region" description="Helical" evidence="7">
    <location>
        <begin position="465"/>
        <end position="487"/>
    </location>
</feature>
<feature type="transmembrane region" description="Helical" evidence="7">
    <location>
        <begin position="350"/>
        <end position="376"/>
    </location>
</feature>
<feature type="transmembrane region" description="Helical" evidence="7">
    <location>
        <begin position="98"/>
        <end position="119"/>
    </location>
</feature>
<keyword evidence="6 7" id="KW-0472">Membrane</keyword>
<dbReference type="InterPro" id="IPR036259">
    <property type="entry name" value="MFS_trans_sf"/>
</dbReference>
<dbReference type="OrthoDB" id="9781469at2"/>